<dbReference type="PANTHER" id="PTHR30390:SF7">
    <property type="entry name" value="PHOSPHOHEPTOSE ISOMERASE"/>
    <property type="match status" value="1"/>
</dbReference>
<dbReference type="SUPFAM" id="SSF53697">
    <property type="entry name" value="SIS domain"/>
    <property type="match status" value="1"/>
</dbReference>
<sequence>MTISGQQCAAAALDVLNRVAASEGPRVAAAADLIAACLRADGVVQSFGTGHSQATALEVAGRAGGLIPTNRLSLIDPVLYGGADPDTIADPLLERRPEVARRIYDLAAPRPQDLFVIVSNSGVNAGVVEMASLVKSLGHKLIAITSVEYSGRIEPKHESGKRLGDFADVTLDNGAPYGDALLALPDGTTACAVSSMSAALLVQMVVAETVARFEAAGEEPPVYVSTNVPGGFERNLELERPLAGRIRRNAN</sequence>
<dbReference type="RefSeq" id="WP_130344064.1">
    <property type="nucleotide sequence ID" value="NZ_SGWQ01000003.1"/>
</dbReference>
<dbReference type="InterPro" id="IPR050099">
    <property type="entry name" value="SIS_GmhA/DiaA_subfam"/>
</dbReference>
<dbReference type="PANTHER" id="PTHR30390">
    <property type="entry name" value="SEDOHEPTULOSE 7-PHOSPHATE ISOMERASE / DNAA INITIATOR-ASSOCIATING FACTOR FOR REPLICATION INITIATION"/>
    <property type="match status" value="1"/>
</dbReference>
<dbReference type="Proteomes" id="UP000294257">
    <property type="component" value="Unassembled WGS sequence"/>
</dbReference>
<reference evidence="2 3" key="1">
    <citation type="submission" date="2019-02" db="EMBL/GenBank/DDBJ databases">
        <title>Genomic Encyclopedia of Type Strains, Phase IV (KMG-IV): sequencing the most valuable type-strain genomes for metagenomic binning, comparative biology and taxonomic classification.</title>
        <authorList>
            <person name="Goeker M."/>
        </authorList>
    </citation>
    <scope>NUCLEOTIDE SEQUENCE [LARGE SCALE GENOMIC DNA]</scope>
    <source>
        <strain evidence="2 3">DSM 101727</strain>
    </source>
</reference>
<feature type="domain" description="SIS" evidence="1">
    <location>
        <begin position="34"/>
        <end position="215"/>
    </location>
</feature>
<dbReference type="Pfam" id="PF13580">
    <property type="entry name" value="SIS_2"/>
    <property type="match status" value="1"/>
</dbReference>
<dbReference type="PROSITE" id="PS51464">
    <property type="entry name" value="SIS"/>
    <property type="match status" value="1"/>
</dbReference>
<organism evidence="2 3">
    <name type="scientific">Herbihabitans rhizosphaerae</name>
    <dbReference type="NCBI Taxonomy" id="1872711"/>
    <lineage>
        <taxon>Bacteria</taxon>
        <taxon>Bacillati</taxon>
        <taxon>Actinomycetota</taxon>
        <taxon>Actinomycetes</taxon>
        <taxon>Pseudonocardiales</taxon>
        <taxon>Pseudonocardiaceae</taxon>
        <taxon>Herbihabitans</taxon>
    </lineage>
</organism>
<dbReference type="EMBL" id="SGWQ01000003">
    <property type="protein sequence ID" value="RZS41110.1"/>
    <property type="molecule type" value="Genomic_DNA"/>
</dbReference>
<dbReference type="InterPro" id="IPR046348">
    <property type="entry name" value="SIS_dom_sf"/>
</dbReference>
<dbReference type="InterPro" id="IPR035472">
    <property type="entry name" value="RpiR-like_SIS"/>
</dbReference>
<dbReference type="GO" id="GO:1901135">
    <property type="term" value="P:carbohydrate derivative metabolic process"/>
    <property type="evidence" value="ECO:0007669"/>
    <property type="project" value="InterPro"/>
</dbReference>
<dbReference type="GO" id="GO:0097367">
    <property type="term" value="F:carbohydrate derivative binding"/>
    <property type="evidence" value="ECO:0007669"/>
    <property type="project" value="InterPro"/>
</dbReference>
<dbReference type="AlphaFoldDB" id="A0A4Q7KXQ3"/>
<protein>
    <submittedName>
        <fullName evidence="2">Putative phosphosugar-binding protein</fullName>
    </submittedName>
</protein>
<proteinExistence type="predicted"/>
<gene>
    <name evidence="2" type="ORF">EV193_103428</name>
</gene>
<accession>A0A4Q7KXQ3</accession>
<dbReference type="InterPro" id="IPR001347">
    <property type="entry name" value="SIS_dom"/>
</dbReference>
<dbReference type="Gene3D" id="3.40.50.10490">
    <property type="entry name" value="Glucose-6-phosphate isomerase like protein, domain 1"/>
    <property type="match status" value="1"/>
</dbReference>
<evidence type="ECO:0000313" key="3">
    <source>
        <dbReference type="Proteomes" id="UP000294257"/>
    </source>
</evidence>
<dbReference type="CDD" id="cd05013">
    <property type="entry name" value="SIS_RpiR"/>
    <property type="match status" value="1"/>
</dbReference>
<dbReference type="OrthoDB" id="9805185at2"/>
<dbReference type="NCBIfam" id="NF002805">
    <property type="entry name" value="PRK02947.1"/>
    <property type="match status" value="1"/>
</dbReference>
<evidence type="ECO:0000259" key="1">
    <source>
        <dbReference type="PROSITE" id="PS51464"/>
    </source>
</evidence>
<comment type="caution">
    <text evidence="2">The sequence shown here is derived from an EMBL/GenBank/DDBJ whole genome shotgun (WGS) entry which is preliminary data.</text>
</comment>
<keyword evidence="3" id="KW-1185">Reference proteome</keyword>
<evidence type="ECO:0000313" key="2">
    <source>
        <dbReference type="EMBL" id="RZS41110.1"/>
    </source>
</evidence>
<name>A0A4Q7KXQ3_9PSEU</name>